<evidence type="ECO:0008006" key="3">
    <source>
        <dbReference type="Google" id="ProtNLM"/>
    </source>
</evidence>
<reference evidence="1 2" key="1">
    <citation type="submission" date="2021-03" db="EMBL/GenBank/DDBJ databases">
        <authorList>
            <person name="King G.J."/>
            <person name="Bancroft I."/>
            <person name="Baten A."/>
            <person name="Bloomfield J."/>
            <person name="Borpatragohain P."/>
            <person name="He Z."/>
            <person name="Irish N."/>
            <person name="Irwin J."/>
            <person name="Liu K."/>
            <person name="Mauleon R.P."/>
            <person name="Moore J."/>
            <person name="Morris R."/>
            <person name="Ostergaard L."/>
            <person name="Wang B."/>
            <person name="Wells R."/>
        </authorList>
    </citation>
    <scope>NUCLEOTIDE SEQUENCE [LARGE SCALE GENOMIC DNA]</scope>
    <source>
        <strain evidence="1">R-o-18</strain>
        <tissue evidence="1">Leaf</tissue>
    </source>
</reference>
<evidence type="ECO:0000313" key="1">
    <source>
        <dbReference type="EMBL" id="KAG5412069.1"/>
    </source>
</evidence>
<protein>
    <recommendedName>
        <fullName evidence="3">SURP motif domain-containing protein</fullName>
    </recommendedName>
</protein>
<accession>A0ABQ7NMH6</accession>
<proteinExistence type="predicted"/>
<gene>
    <name evidence="1" type="primary">A02p055000.1_BraROA</name>
    <name evidence="1" type="ORF">IGI04_008388</name>
</gene>
<dbReference type="EMBL" id="JADBGQ010000002">
    <property type="protein sequence ID" value="KAG5412069.1"/>
    <property type="molecule type" value="Genomic_DNA"/>
</dbReference>
<name>A0ABQ7NMH6_BRACM</name>
<evidence type="ECO:0000313" key="2">
    <source>
        <dbReference type="Proteomes" id="UP000823674"/>
    </source>
</evidence>
<comment type="caution">
    <text evidence="1">The sequence shown here is derived from an EMBL/GenBank/DDBJ whole genome shotgun (WGS) entry which is preliminary data.</text>
</comment>
<organism evidence="1 2">
    <name type="scientific">Brassica rapa subsp. trilocularis</name>
    <dbReference type="NCBI Taxonomy" id="1813537"/>
    <lineage>
        <taxon>Eukaryota</taxon>
        <taxon>Viridiplantae</taxon>
        <taxon>Streptophyta</taxon>
        <taxon>Embryophyta</taxon>
        <taxon>Tracheophyta</taxon>
        <taxon>Spermatophyta</taxon>
        <taxon>Magnoliopsida</taxon>
        <taxon>eudicotyledons</taxon>
        <taxon>Gunneridae</taxon>
        <taxon>Pentapetalae</taxon>
        <taxon>rosids</taxon>
        <taxon>malvids</taxon>
        <taxon>Brassicales</taxon>
        <taxon>Brassicaceae</taxon>
        <taxon>Brassiceae</taxon>
        <taxon>Brassica</taxon>
    </lineage>
</organism>
<dbReference type="Proteomes" id="UP000823674">
    <property type="component" value="Chromosome A02"/>
</dbReference>
<keyword evidence="2" id="KW-1185">Reference proteome</keyword>
<sequence length="90" mass="10570">MDFDQVLKRHVMAHFSSIVRDSPKHFLFLVEFPPSKHSLFRWTCASYQATFRNPSFVELVRHIKQQLKYGSIKRLSVPLVSPFIPPVLPF</sequence>